<sequence>MADPDQTLEKATMTTTRRVLAVLATTGLAVSILGTGSASAATKGKIYISNNCGSSVSTTIHRTDGSMIAGTAAAPAGSYLGYPVNPGTYEVRVPAGNRNVKILDLGSKAHSVIVRAC</sequence>
<dbReference type="PATRIC" id="fig|1156913.3.peg.4745"/>
<gene>
    <name evidence="1" type="ORF">AORI_4669</name>
</gene>
<reference evidence="1 2" key="1">
    <citation type="journal article" date="2013" name="BMC Genomics">
        <title>ContigScape: a Cytoscape plugin facilitating microbial genome gap closing.</title>
        <authorList>
            <person name="Tang B."/>
            <person name="Wang Q."/>
            <person name="Yang M."/>
            <person name="Xie F."/>
            <person name="Zhu Y."/>
            <person name="Zhuo Y."/>
            <person name="Wang S."/>
            <person name="Gao H."/>
            <person name="Ding X."/>
            <person name="Zhang L."/>
            <person name="Zhao G."/>
            <person name="Zheng H."/>
        </authorList>
    </citation>
    <scope>NUCLEOTIDE SEQUENCE [LARGE SCALE GENOMIC DNA]</scope>
    <source>
        <strain evidence="1 2">HCCB10007</strain>
    </source>
</reference>
<proteinExistence type="predicted"/>
<evidence type="ECO:0000313" key="2">
    <source>
        <dbReference type="Proteomes" id="UP000013968"/>
    </source>
</evidence>
<dbReference type="HOGENOM" id="CLU_2234629_0_0_11"/>
<protein>
    <submittedName>
        <fullName evidence="1">Uncharacterized protein</fullName>
    </submittedName>
</protein>
<evidence type="ECO:0000313" key="1">
    <source>
        <dbReference type="EMBL" id="AGM07253.1"/>
    </source>
</evidence>
<dbReference type="AlphaFoldDB" id="R4T9Q5"/>
<keyword evidence="2" id="KW-1185">Reference proteome</keyword>
<accession>R4T9Q5</accession>
<organism evidence="1 2">
    <name type="scientific">Amycolatopsis keratiniphila</name>
    <dbReference type="NCBI Taxonomy" id="129921"/>
    <lineage>
        <taxon>Bacteria</taxon>
        <taxon>Bacillati</taxon>
        <taxon>Actinomycetota</taxon>
        <taxon>Actinomycetes</taxon>
        <taxon>Pseudonocardiales</taxon>
        <taxon>Pseudonocardiaceae</taxon>
        <taxon>Amycolatopsis</taxon>
        <taxon>Amycolatopsis japonica group</taxon>
    </lineage>
</organism>
<dbReference type="Proteomes" id="UP000013968">
    <property type="component" value="Chromosome"/>
</dbReference>
<dbReference type="EMBL" id="CP003410">
    <property type="protein sequence ID" value="AGM07253.1"/>
    <property type="molecule type" value="Genomic_DNA"/>
</dbReference>
<dbReference type="KEGG" id="aoi:AORI_4669"/>
<name>R4T9Q5_9PSEU</name>